<dbReference type="EMBL" id="MU393486">
    <property type="protein sequence ID" value="KAI4864468.1"/>
    <property type="molecule type" value="Genomic_DNA"/>
</dbReference>
<evidence type="ECO:0000313" key="2">
    <source>
        <dbReference type="Proteomes" id="UP001497700"/>
    </source>
</evidence>
<gene>
    <name evidence="1" type="ORF">F4820DRAFT_449041</name>
</gene>
<accession>A0ACB9YZ05</accession>
<reference evidence="1 2" key="1">
    <citation type="journal article" date="2022" name="New Phytol.">
        <title>Ecological generalism drives hyperdiversity of secondary metabolite gene clusters in xylarialean endophytes.</title>
        <authorList>
            <person name="Franco M.E.E."/>
            <person name="Wisecaver J.H."/>
            <person name="Arnold A.E."/>
            <person name="Ju Y.M."/>
            <person name="Slot J.C."/>
            <person name="Ahrendt S."/>
            <person name="Moore L.P."/>
            <person name="Eastman K.E."/>
            <person name="Scott K."/>
            <person name="Konkel Z."/>
            <person name="Mondo S.J."/>
            <person name="Kuo A."/>
            <person name="Hayes R.D."/>
            <person name="Haridas S."/>
            <person name="Andreopoulos B."/>
            <person name="Riley R."/>
            <person name="LaButti K."/>
            <person name="Pangilinan J."/>
            <person name="Lipzen A."/>
            <person name="Amirebrahimi M."/>
            <person name="Yan J."/>
            <person name="Adam C."/>
            <person name="Keymanesh K."/>
            <person name="Ng V."/>
            <person name="Louie K."/>
            <person name="Northen T."/>
            <person name="Drula E."/>
            <person name="Henrissat B."/>
            <person name="Hsieh H.M."/>
            <person name="Youens-Clark K."/>
            <person name="Lutzoni F."/>
            <person name="Miadlikowska J."/>
            <person name="Eastwood D.C."/>
            <person name="Hamelin R.C."/>
            <person name="Grigoriev I.V."/>
            <person name="U'Ren J.M."/>
        </authorList>
    </citation>
    <scope>NUCLEOTIDE SEQUENCE [LARGE SCALE GENOMIC DNA]</scope>
    <source>
        <strain evidence="1 2">CBS 119005</strain>
    </source>
</reference>
<evidence type="ECO:0000313" key="1">
    <source>
        <dbReference type="EMBL" id="KAI4864468.1"/>
    </source>
</evidence>
<comment type="caution">
    <text evidence="1">The sequence shown here is derived from an EMBL/GenBank/DDBJ whole genome shotgun (WGS) entry which is preliminary data.</text>
</comment>
<proteinExistence type="predicted"/>
<name>A0ACB9YZ05_9PEZI</name>
<keyword evidence="2" id="KW-1185">Reference proteome</keyword>
<protein>
    <submittedName>
        <fullName evidence="1">Uncharacterized protein</fullName>
    </submittedName>
</protein>
<dbReference type="Proteomes" id="UP001497700">
    <property type="component" value="Unassembled WGS sequence"/>
</dbReference>
<sequence>MLYGFSIFVSSPDLHKHFSDLSYPRKPSITSRPERDAQLFQFVAIVVIEGNWTAISGSLDEIDEQPPLCRMFDFGGIAIAIVIAIAIAIPSSSQLYSS</sequence>
<organism evidence="1 2">
    <name type="scientific">Hypoxylon rubiginosum</name>
    <dbReference type="NCBI Taxonomy" id="110542"/>
    <lineage>
        <taxon>Eukaryota</taxon>
        <taxon>Fungi</taxon>
        <taxon>Dikarya</taxon>
        <taxon>Ascomycota</taxon>
        <taxon>Pezizomycotina</taxon>
        <taxon>Sordariomycetes</taxon>
        <taxon>Xylariomycetidae</taxon>
        <taxon>Xylariales</taxon>
        <taxon>Hypoxylaceae</taxon>
        <taxon>Hypoxylon</taxon>
    </lineage>
</organism>